<dbReference type="OrthoDB" id="4062651at2759"/>
<evidence type="ECO:0000259" key="6">
    <source>
        <dbReference type="PROSITE" id="PS50011"/>
    </source>
</evidence>
<keyword evidence="7" id="KW-0808">Transferase</keyword>
<dbReference type="GO" id="GO:0005524">
    <property type="term" value="F:ATP binding"/>
    <property type="evidence" value="ECO:0007669"/>
    <property type="project" value="UniProtKB-UniRule"/>
</dbReference>
<reference evidence="7" key="1">
    <citation type="submission" date="2006-10" db="EMBL/GenBank/DDBJ databases">
        <authorList>
            <person name="Amadeo P."/>
            <person name="Zhao Q."/>
            <person name="Wortman J."/>
            <person name="Fraser-Liggett C."/>
            <person name="Carlton J."/>
        </authorList>
    </citation>
    <scope>NUCLEOTIDE SEQUENCE</scope>
    <source>
        <strain evidence="7">G3</strain>
    </source>
</reference>
<keyword evidence="4 5" id="KW-0067">ATP-binding</keyword>
<dbReference type="STRING" id="5722.A2FJE5"/>
<protein>
    <submittedName>
        <fullName evidence="7">TKL family protein kinase</fullName>
    </submittedName>
</protein>
<name>A2FJE5_TRIV3</name>
<accession>A2FJE5</accession>
<dbReference type="CDD" id="cd13999">
    <property type="entry name" value="STKc_MAP3K-like"/>
    <property type="match status" value="1"/>
</dbReference>
<dbReference type="AlphaFoldDB" id="A2FJE5"/>
<dbReference type="InterPro" id="IPR011009">
    <property type="entry name" value="Kinase-like_dom_sf"/>
</dbReference>
<dbReference type="SUPFAM" id="SSF56112">
    <property type="entry name" value="Protein kinase-like (PK-like)"/>
    <property type="match status" value="1"/>
</dbReference>
<dbReference type="GO" id="GO:0005737">
    <property type="term" value="C:cytoplasm"/>
    <property type="evidence" value="ECO:0000318"/>
    <property type="project" value="GO_Central"/>
</dbReference>
<dbReference type="InterPro" id="IPR036770">
    <property type="entry name" value="Ankyrin_rpt-contain_sf"/>
</dbReference>
<feature type="binding site" evidence="5">
    <location>
        <position position="54"/>
    </location>
    <ligand>
        <name>ATP</name>
        <dbReference type="ChEBI" id="CHEBI:30616"/>
    </ligand>
</feature>
<evidence type="ECO:0000256" key="1">
    <source>
        <dbReference type="ARBA" id="ARBA00005843"/>
    </source>
</evidence>
<gene>
    <name evidence="7" type="ORF">TVAG_205560</name>
</gene>
<keyword evidence="8" id="KW-1185">Reference proteome</keyword>
<dbReference type="Proteomes" id="UP000001542">
    <property type="component" value="Unassembled WGS sequence"/>
</dbReference>
<dbReference type="InterPro" id="IPR051681">
    <property type="entry name" value="Ser/Thr_Kinases-Pseudokinases"/>
</dbReference>
<comment type="similarity">
    <text evidence="1">Belongs to the protein kinase superfamily. TKL Ser/Thr protein kinase family.</text>
</comment>
<dbReference type="InParanoid" id="A2FJE5"/>
<keyword evidence="7" id="KW-0418">Kinase</keyword>
<dbReference type="SMART" id="SM00248">
    <property type="entry name" value="ANK"/>
    <property type="match status" value="3"/>
</dbReference>
<evidence type="ECO:0000256" key="5">
    <source>
        <dbReference type="PROSITE-ProRule" id="PRU10141"/>
    </source>
</evidence>
<evidence type="ECO:0000256" key="3">
    <source>
        <dbReference type="ARBA" id="ARBA00022741"/>
    </source>
</evidence>
<dbReference type="InterPro" id="IPR017441">
    <property type="entry name" value="Protein_kinase_ATP_BS"/>
</dbReference>
<keyword evidence="3 5" id="KW-0547">Nucleotide-binding</keyword>
<dbReference type="RefSeq" id="XP_001307888.1">
    <property type="nucleotide sequence ID" value="XM_001307887.1"/>
</dbReference>
<sequence length="501" mass="56904">MSVDIEDDLQELNRYKSYEVDVTDYQFSRMLGKGTYGNVWLGLNKYTGWNAAVKELITKELDQQQISFFKREVEILIKAKDTFLLDLIGFTTKPPYSILTSYMQCGSLWDMIHNHPGTINGTQKTNIALGIAHAMRKLHAKNIIHRDLKSPNILLDEKVLPKVADFGLGRFIGDDSAEKYMTKCIGTPIWMAPEQIHSDTYDKSVDVYAFGMILYEMFTEVVPFKGYTDVQIFQSVEKHLRPELPSVENQPKQVQKLATLISLCWADDPSLRPSFEKIFKLFSRHVVAFPSCQPRGVDALLRMISESDEHEQIKEGFSSEQISSILEIRDRYKKEKYEVPERISQLVRGGDISEISKMIVAIPTYNVNAKDSKGYTPLHIAAILPSIPILSFLLDIKTINPNVQDDKGRTPAMLAIKVHTLDVLIKLIEHPKTDVNIKDHSGHTIAHYSVIFNDIDALKVIMKNKNLDLKIVDKKGNSPLEIAKQDHNKAMIDLLSADSKK</sequence>
<dbReference type="InterPro" id="IPR008271">
    <property type="entry name" value="Ser/Thr_kinase_AS"/>
</dbReference>
<evidence type="ECO:0000313" key="7">
    <source>
        <dbReference type="EMBL" id="EAX94958.1"/>
    </source>
</evidence>
<dbReference type="PROSITE" id="PS00108">
    <property type="entry name" value="PROTEIN_KINASE_ST"/>
    <property type="match status" value="1"/>
</dbReference>
<dbReference type="SMR" id="A2FJE5"/>
<evidence type="ECO:0000313" key="8">
    <source>
        <dbReference type="Proteomes" id="UP000001542"/>
    </source>
</evidence>
<dbReference type="Pfam" id="PF07714">
    <property type="entry name" value="PK_Tyr_Ser-Thr"/>
    <property type="match status" value="1"/>
</dbReference>
<dbReference type="InterPro" id="IPR000719">
    <property type="entry name" value="Prot_kinase_dom"/>
</dbReference>
<dbReference type="OMA" id="SGHTIAH"/>
<dbReference type="GO" id="GO:0004674">
    <property type="term" value="F:protein serine/threonine kinase activity"/>
    <property type="evidence" value="ECO:0007669"/>
    <property type="project" value="UniProtKB-KW"/>
</dbReference>
<reference evidence="7" key="2">
    <citation type="journal article" date="2007" name="Science">
        <title>Draft genome sequence of the sexually transmitted pathogen Trichomonas vaginalis.</title>
        <authorList>
            <person name="Carlton J.M."/>
            <person name="Hirt R.P."/>
            <person name="Silva J.C."/>
            <person name="Delcher A.L."/>
            <person name="Schatz M."/>
            <person name="Zhao Q."/>
            <person name="Wortman J.R."/>
            <person name="Bidwell S.L."/>
            <person name="Alsmark U.C.M."/>
            <person name="Besteiro S."/>
            <person name="Sicheritz-Ponten T."/>
            <person name="Noel C.J."/>
            <person name="Dacks J.B."/>
            <person name="Foster P.G."/>
            <person name="Simillion C."/>
            <person name="Van de Peer Y."/>
            <person name="Miranda-Saavedra D."/>
            <person name="Barton G.J."/>
            <person name="Westrop G.D."/>
            <person name="Mueller S."/>
            <person name="Dessi D."/>
            <person name="Fiori P.L."/>
            <person name="Ren Q."/>
            <person name="Paulsen I."/>
            <person name="Zhang H."/>
            <person name="Bastida-Corcuera F.D."/>
            <person name="Simoes-Barbosa A."/>
            <person name="Brown M.T."/>
            <person name="Hayes R.D."/>
            <person name="Mukherjee M."/>
            <person name="Okumura C.Y."/>
            <person name="Schneider R."/>
            <person name="Smith A.J."/>
            <person name="Vanacova S."/>
            <person name="Villalvazo M."/>
            <person name="Haas B.J."/>
            <person name="Pertea M."/>
            <person name="Feldblyum T.V."/>
            <person name="Utterback T.R."/>
            <person name="Shu C.L."/>
            <person name="Osoegawa K."/>
            <person name="de Jong P.J."/>
            <person name="Hrdy I."/>
            <person name="Horvathova L."/>
            <person name="Zubacova Z."/>
            <person name="Dolezal P."/>
            <person name="Malik S.B."/>
            <person name="Logsdon J.M. Jr."/>
            <person name="Henze K."/>
            <person name="Gupta A."/>
            <person name="Wang C.C."/>
            <person name="Dunne R.L."/>
            <person name="Upcroft J.A."/>
            <person name="Upcroft P."/>
            <person name="White O."/>
            <person name="Salzberg S.L."/>
            <person name="Tang P."/>
            <person name="Chiu C.-H."/>
            <person name="Lee Y.-S."/>
            <person name="Embley T.M."/>
            <person name="Coombs G.H."/>
            <person name="Mottram J.C."/>
            <person name="Tachezy J."/>
            <person name="Fraser-Liggett C.M."/>
            <person name="Johnson P.J."/>
        </authorList>
    </citation>
    <scope>NUCLEOTIDE SEQUENCE [LARGE SCALE GENOMIC DNA]</scope>
    <source>
        <strain evidence="7">G3</strain>
    </source>
</reference>
<dbReference type="PROSITE" id="PS50011">
    <property type="entry name" value="PROTEIN_KINASE_DOM"/>
    <property type="match status" value="1"/>
</dbReference>
<dbReference type="KEGG" id="tva:4752701"/>
<dbReference type="VEuPathDB" id="TrichDB:TVAG_205560"/>
<dbReference type="PANTHER" id="PTHR44329">
    <property type="entry name" value="SERINE/THREONINE-PROTEIN KINASE TNNI3K-RELATED"/>
    <property type="match status" value="1"/>
</dbReference>
<dbReference type="InterPro" id="IPR002110">
    <property type="entry name" value="Ankyrin_rpt"/>
</dbReference>
<dbReference type="GO" id="GO:0004672">
    <property type="term" value="F:protein kinase activity"/>
    <property type="evidence" value="ECO:0000318"/>
    <property type="project" value="GO_Central"/>
</dbReference>
<dbReference type="PANTHER" id="PTHR44329:SF214">
    <property type="entry name" value="PROTEIN KINASE DOMAIN-CONTAINING PROTEIN"/>
    <property type="match status" value="1"/>
</dbReference>
<dbReference type="PROSITE" id="PS00107">
    <property type="entry name" value="PROTEIN_KINASE_ATP"/>
    <property type="match status" value="1"/>
</dbReference>
<organism evidence="7 8">
    <name type="scientific">Trichomonas vaginalis (strain ATCC PRA-98 / G3)</name>
    <dbReference type="NCBI Taxonomy" id="412133"/>
    <lineage>
        <taxon>Eukaryota</taxon>
        <taxon>Metamonada</taxon>
        <taxon>Parabasalia</taxon>
        <taxon>Trichomonadida</taxon>
        <taxon>Trichomonadidae</taxon>
        <taxon>Trichomonas</taxon>
    </lineage>
</organism>
<dbReference type="Gene3D" id="1.25.40.20">
    <property type="entry name" value="Ankyrin repeat-containing domain"/>
    <property type="match status" value="1"/>
</dbReference>
<evidence type="ECO:0000256" key="2">
    <source>
        <dbReference type="ARBA" id="ARBA00022527"/>
    </source>
</evidence>
<dbReference type="SMART" id="SM00220">
    <property type="entry name" value="S_TKc"/>
    <property type="match status" value="1"/>
</dbReference>
<feature type="domain" description="Protein kinase" evidence="6">
    <location>
        <begin position="25"/>
        <end position="288"/>
    </location>
</feature>
<dbReference type="InterPro" id="IPR001245">
    <property type="entry name" value="Ser-Thr/Tyr_kinase_cat_dom"/>
</dbReference>
<evidence type="ECO:0000256" key="4">
    <source>
        <dbReference type="ARBA" id="ARBA00022840"/>
    </source>
</evidence>
<keyword evidence="2" id="KW-0723">Serine/threonine-protein kinase</keyword>
<dbReference type="SUPFAM" id="SSF48403">
    <property type="entry name" value="Ankyrin repeat"/>
    <property type="match status" value="1"/>
</dbReference>
<proteinExistence type="inferred from homology"/>
<dbReference type="Gene3D" id="1.10.510.10">
    <property type="entry name" value="Transferase(Phosphotransferase) domain 1"/>
    <property type="match status" value="1"/>
</dbReference>
<dbReference type="eggNOG" id="KOG0192">
    <property type="taxonomic scope" value="Eukaryota"/>
</dbReference>
<dbReference type="Pfam" id="PF12796">
    <property type="entry name" value="Ank_2"/>
    <property type="match status" value="1"/>
</dbReference>
<dbReference type="EMBL" id="DS113829">
    <property type="protein sequence ID" value="EAX94958.1"/>
    <property type="molecule type" value="Genomic_DNA"/>
</dbReference>
<dbReference type="VEuPathDB" id="TrichDB:TVAGG3_0873270"/>
<dbReference type="GO" id="GO:0007165">
    <property type="term" value="P:signal transduction"/>
    <property type="evidence" value="ECO:0000318"/>
    <property type="project" value="GO_Central"/>
</dbReference>